<sequence length="421" mass="46673">MPPKSAPPPESTAQLGLQEWLKLLTTRGVDMRVSMGLAAKIYKSHGTVERLSSITPQKLAGLVEDKEARKLVSNALRGLASGEAVTKKRGRDSDLLEPLAKRRADEDNVPLDIDFHPIVDVEHLLPLALTTNRAPVSTAWAYTISRKLGFDVAESLSLAHVYVHVSSLKHALMLGNILNEQETREAKEEIEELPGGELNLPSKFRKTNSPQKKKPYFRQKQNEDDNVTIRESSQPWIGIMRAKPIIERPDGTVRAIQKGVPVGPGQAYLYITKAFKDYTPHVMGALKLVADSYDPQELNRMAGHMYNEFKPDVVEWGQKGTLELAKVLDQVKSPIEEHTSEDIEGYPVKSDPSDPVTPISKPQDELPSSPLSDIKDEQTTPKKEIKEELSVEEYEALLDAQDGPGGFLEGGDIYGAEYQPS</sequence>
<dbReference type="Proteomes" id="UP001355207">
    <property type="component" value="Chromosome 11"/>
</dbReference>
<evidence type="ECO:0008006" key="4">
    <source>
        <dbReference type="Google" id="ProtNLM"/>
    </source>
</evidence>
<feature type="region of interest" description="Disordered" evidence="1">
    <location>
        <begin position="336"/>
        <end position="388"/>
    </location>
</feature>
<proteinExistence type="predicted"/>
<feature type="region of interest" description="Disordered" evidence="1">
    <location>
        <begin position="400"/>
        <end position="421"/>
    </location>
</feature>
<accession>A0AAX4K889</accession>
<feature type="compositionally biased region" description="Basic and acidic residues" evidence="1">
    <location>
        <begin position="373"/>
        <end position="388"/>
    </location>
</feature>
<evidence type="ECO:0000313" key="2">
    <source>
        <dbReference type="EMBL" id="WWC93028.1"/>
    </source>
</evidence>
<evidence type="ECO:0000313" key="3">
    <source>
        <dbReference type="Proteomes" id="UP001355207"/>
    </source>
</evidence>
<protein>
    <recommendedName>
        <fullName evidence="4">HNH nuclease domain-containing protein</fullName>
    </recommendedName>
</protein>
<gene>
    <name evidence="2" type="ORF">L201_007992</name>
</gene>
<dbReference type="AlphaFoldDB" id="A0AAX4K889"/>
<dbReference type="RefSeq" id="XP_066079790.1">
    <property type="nucleotide sequence ID" value="XM_066223693.1"/>
</dbReference>
<keyword evidence="3" id="KW-1185">Reference proteome</keyword>
<dbReference type="EMBL" id="CP144108">
    <property type="protein sequence ID" value="WWC93028.1"/>
    <property type="molecule type" value="Genomic_DNA"/>
</dbReference>
<dbReference type="GeneID" id="91098660"/>
<organism evidence="2 3">
    <name type="scientific">Kwoniella dendrophila CBS 6074</name>
    <dbReference type="NCBI Taxonomy" id="1295534"/>
    <lineage>
        <taxon>Eukaryota</taxon>
        <taxon>Fungi</taxon>
        <taxon>Dikarya</taxon>
        <taxon>Basidiomycota</taxon>
        <taxon>Agaricomycotina</taxon>
        <taxon>Tremellomycetes</taxon>
        <taxon>Tremellales</taxon>
        <taxon>Cryptococcaceae</taxon>
        <taxon>Kwoniella</taxon>
    </lineage>
</organism>
<name>A0AAX4K889_9TREE</name>
<evidence type="ECO:0000256" key="1">
    <source>
        <dbReference type="SAM" id="MobiDB-lite"/>
    </source>
</evidence>
<reference evidence="2 3" key="1">
    <citation type="submission" date="2024-01" db="EMBL/GenBank/DDBJ databases">
        <title>Comparative genomics of Cryptococcus and Kwoniella reveals pathogenesis evolution and contrasting modes of karyotype evolution via chromosome fusion or intercentromeric recombination.</title>
        <authorList>
            <person name="Coelho M.A."/>
            <person name="David-Palma M."/>
            <person name="Shea T."/>
            <person name="Bowers K."/>
            <person name="McGinley-Smith S."/>
            <person name="Mohammad A.W."/>
            <person name="Gnirke A."/>
            <person name="Yurkov A.M."/>
            <person name="Nowrousian M."/>
            <person name="Sun S."/>
            <person name="Cuomo C.A."/>
            <person name="Heitman J."/>
        </authorList>
    </citation>
    <scope>NUCLEOTIDE SEQUENCE [LARGE SCALE GENOMIC DNA]</scope>
    <source>
        <strain evidence="2 3">CBS 6074</strain>
    </source>
</reference>
<feature type="compositionally biased region" description="Gly residues" evidence="1">
    <location>
        <begin position="403"/>
        <end position="413"/>
    </location>
</feature>